<accession>A0ABN2AD22</accession>
<evidence type="ECO:0000313" key="4">
    <source>
        <dbReference type="Proteomes" id="UP001501470"/>
    </source>
</evidence>
<reference evidence="3 4" key="1">
    <citation type="journal article" date="2019" name="Int. J. Syst. Evol. Microbiol.">
        <title>The Global Catalogue of Microorganisms (GCM) 10K type strain sequencing project: providing services to taxonomists for standard genome sequencing and annotation.</title>
        <authorList>
            <consortium name="The Broad Institute Genomics Platform"/>
            <consortium name="The Broad Institute Genome Sequencing Center for Infectious Disease"/>
            <person name="Wu L."/>
            <person name="Ma J."/>
        </authorList>
    </citation>
    <scope>NUCLEOTIDE SEQUENCE [LARGE SCALE GENOMIC DNA]</scope>
    <source>
        <strain evidence="3 4">JCM 15933</strain>
    </source>
</reference>
<sequence length="191" mass="18148">MLAAEAAVAAATAAVAAAAAGVMAAAVDLFGSVTVAALLAGSSGAGWSWSWGGEAARIGGRDLSGRSRRTSGRCSVSCGSGWSGAPVAAAGVTVAGWRGGGVRICGGDLGRRCSREAALRTGSAGLLGSADVTSVPEPSCKWAAAVLAAEAAVAGASGGGGWSGGSSRSRGGSGGAVQGGGWRWREEAVLA</sequence>
<name>A0ABN2AD22_9ACTN</name>
<dbReference type="EMBL" id="BAAAQD010000005">
    <property type="protein sequence ID" value="GAA1515637.1"/>
    <property type="molecule type" value="Genomic_DNA"/>
</dbReference>
<keyword evidence="4" id="KW-1185">Reference proteome</keyword>
<evidence type="ECO:0000256" key="1">
    <source>
        <dbReference type="SAM" id="MobiDB-lite"/>
    </source>
</evidence>
<organism evidence="3 4">
    <name type="scientific">Dactylosporangium maewongense</name>
    <dbReference type="NCBI Taxonomy" id="634393"/>
    <lineage>
        <taxon>Bacteria</taxon>
        <taxon>Bacillati</taxon>
        <taxon>Actinomycetota</taxon>
        <taxon>Actinomycetes</taxon>
        <taxon>Micromonosporales</taxon>
        <taxon>Micromonosporaceae</taxon>
        <taxon>Dactylosporangium</taxon>
    </lineage>
</organism>
<evidence type="ECO:0000313" key="3">
    <source>
        <dbReference type="EMBL" id="GAA1515637.1"/>
    </source>
</evidence>
<evidence type="ECO:0008006" key="5">
    <source>
        <dbReference type="Google" id="ProtNLM"/>
    </source>
</evidence>
<dbReference type="Proteomes" id="UP001501470">
    <property type="component" value="Unassembled WGS sequence"/>
</dbReference>
<feature type="compositionally biased region" description="Gly residues" evidence="1">
    <location>
        <begin position="171"/>
        <end position="180"/>
    </location>
</feature>
<evidence type="ECO:0000256" key="2">
    <source>
        <dbReference type="SAM" id="SignalP"/>
    </source>
</evidence>
<keyword evidence="2" id="KW-0732">Signal</keyword>
<feature type="signal peptide" evidence="2">
    <location>
        <begin position="1"/>
        <end position="24"/>
    </location>
</feature>
<comment type="caution">
    <text evidence="3">The sequence shown here is derived from an EMBL/GenBank/DDBJ whole genome shotgun (WGS) entry which is preliminary data.</text>
</comment>
<protein>
    <recommendedName>
        <fullName evidence="5">Secreted protein</fullName>
    </recommendedName>
</protein>
<feature type="chain" id="PRO_5045626569" description="Secreted protein" evidence="2">
    <location>
        <begin position="25"/>
        <end position="191"/>
    </location>
</feature>
<gene>
    <name evidence="3" type="ORF">GCM10009827_033080</name>
</gene>
<feature type="region of interest" description="Disordered" evidence="1">
    <location>
        <begin position="158"/>
        <end position="180"/>
    </location>
</feature>
<proteinExistence type="predicted"/>